<evidence type="ECO:0000313" key="5">
    <source>
        <dbReference type="Proteomes" id="UP000562984"/>
    </source>
</evidence>
<reference evidence="4 5" key="1">
    <citation type="submission" date="2020-05" db="EMBL/GenBank/DDBJ databases">
        <title>Nakamurella sp. DB0629 isolated from air conditioner.</title>
        <authorList>
            <person name="Kim D.H."/>
            <person name="Kim D.-U."/>
        </authorList>
    </citation>
    <scope>NUCLEOTIDE SEQUENCE [LARGE SCALE GENOMIC DNA]</scope>
    <source>
        <strain evidence="4 5">DB0629</strain>
    </source>
</reference>
<dbReference type="RefSeq" id="WP_171198901.1">
    <property type="nucleotide sequence ID" value="NZ_JABEND010000002.1"/>
</dbReference>
<proteinExistence type="predicted"/>
<feature type="transmembrane region" description="Helical" evidence="2">
    <location>
        <begin position="80"/>
        <end position="98"/>
    </location>
</feature>
<evidence type="ECO:0000259" key="3">
    <source>
        <dbReference type="Pfam" id="PF20177"/>
    </source>
</evidence>
<feature type="transmembrane region" description="Helical" evidence="2">
    <location>
        <begin position="21"/>
        <end position="47"/>
    </location>
</feature>
<feature type="transmembrane region" description="Helical" evidence="2">
    <location>
        <begin position="118"/>
        <end position="138"/>
    </location>
</feature>
<protein>
    <recommendedName>
        <fullName evidence="3">DUF6542 domain-containing protein</fullName>
    </recommendedName>
</protein>
<gene>
    <name evidence="4" type="ORF">HKD39_06100</name>
</gene>
<name>A0A849A9X8_9ACTN</name>
<comment type="caution">
    <text evidence="4">The sequence shown here is derived from an EMBL/GenBank/DDBJ whole genome shotgun (WGS) entry which is preliminary data.</text>
</comment>
<dbReference type="InterPro" id="IPR046672">
    <property type="entry name" value="DUF6542"/>
</dbReference>
<keyword evidence="5" id="KW-1185">Reference proteome</keyword>
<evidence type="ECO:0000256" key="1">
    <source>
        <dbReference type="SAM" id="MobiDB-lite"/>
    </source>
</evidence>
<evidence type="ECO:0000313" key="4">
    <source>
        <dbReference type="EMBL" id="NNG35290.1"/>
    </source>
</evidence>
<feature type="transmembrane region" description="Helical" evidence="2">
    <location>
        <begin position="59"/>
        <end position="75"/>
    </location>
</feature>
<sequence length="169" mass="17340">MTTTSPRPADADAKQAAHASVVPSIAGVPWWGVVLISIVGVVLGLLIGTTDFADGVPTALWIFFLAGTVIAVLAARRQTVFTGMVQPPLVLAVATFIGSRFSADGDNTSAALDVVKTFPLMATATAVAVVLGVARLFAQPLGRQNAGRAGDPAGRNPADRPVARPEGNR</sequence>
<keyword evidence="2" id="KW-0472">Membrane</keyword>
<organism evidence="4 5">
    <name type="scientific">Nakamurella aerolata</name>
    <dbReference type="NCBI Taxonomy" id="1656892"/>
    <lineage>
        <taxon>Bacteria</taxon>
        <taxon>Bacillati</taxon>
        <taxon>Actinomycetota</taxon>
        <taxon>Actinomycetes</taxon>
        <taxon>Nakamurellales</taxon>
        <taxon>Nakamurellaceae</taxon>
        <taxon>Nakamurella</taxon>
    </lineage>
</organism>
<feature type="domain" description="DUF6542" evidence="3">
    <location>
        <begin position="27"/>
        <end position="139"/>
    </location>
</feature>
<dbReference type="Proteomes" id="UP000562984">
    <property type="component" value="Unassembled WGS sequence"/>
</dbReference>
<keyword evidence="2" id="KW-1133">Transmembrane helix</keyword>
<accession>A0A849A9X8</accession>
<dbReference type="EMBL" id="JABEND010000002">
    <property type="protein sequence ID" value="NNG35290.1"/>
    <property type="molecule type" value="Genomic_DNA"/>
</dbReference>
<feature type="region of interest" description="Disordered" evidence="1">
    <location>
        <begin position="144"/>
        <end position="169"/>
    </location>
</feature>
<feature type="compositionally biased region" description="Basic and acidic residues" evidence="1">
    <location>
        <begin position="157"/>
        <end position="169"/>
    </location>
</feature>
<evidence type="ECO:0000256" key="2">
    <source>
        <dbReference type="SAM" id="Phobius"/>
    </source>
</evidence>
<keyword evidence="2" id="KW-0812">Transmembrane</keyword>
<dbReference type="Pfam" id="PF20177">
    <property type="entry name" value="DUF6542"/>
    <property type="match status" value="1"/>
</dbReference>
<dbReference type="AlphaFoldDB" id="A0A849A9X8"/>